<gene>
    <name evidence="2" type="ORF">HMPREF9123_0153</name>
</gene>
<evidence type="ECO:0000256" key="1">
    <source>
        <dbReference type="SAM" id="MobiDB-lite"/>
    </source>
</evidence>
<comment type="caution">
    <text evidence="2">The sequence shown here is derived from an EMBL/GenBank/DDBJ whole genome shotgun (WGS) entry which is preliminary data.</text>
</comment>
<protein>
    <submittedName>
        <fullName evidence="2">Uncharacterized protein</fullName>
    </submittedName>
</protein>
<reference evidence="2 3" key="1">
    <citation type="submission" date="2011-02" db="EMBL/GenBank/DDBJ databases">
        <authorList>
            <person name="Muzny D."/>
            <person name="Qin X."/>
            <person name="Deng J."/>
            <person name="Jiang H."/>
            <person name="Liu Y."/>
            <person name="Qu J."/>
            <person name="Song X.-Z."/>
            <person name="Zhang L."/>
            <person name="Thornton R."/>
            <person name="Coyle M."/>
            <person name="Francisco L."/>
            <person name="Jackson L."/>
            <person name="Javaid M."/>
            <person name="Korchina V."/>
            <person name="Kovar C."/>
            <person name="Mata R."/>
            <person name="Mathew T."/>
            <person name="Ngo R."/>
            <person name="Nguyen L."/>
            <person name="Nguyen N."/>
            <person name="Okwuonu G."/>
            <person name="Ongeri F."/>
            <person name="Pham C."/>
            <person name="Simmons D."/>
            <person name="Wilczek-Boney K."/>
            <person name="Hale W."/>
            <person name="Jakkamsetti A."/>
            <person name="Pham P."/>
            <person name="Ruth R."/>
            <person name="San Lucas F."/>
            <person name="Warren J."/>
            <person name="Zhang J."/>
            <person name="Zhao Z."/>
            <person name="Zhou C."/>
            <person name="Zhu D."/>
            <person name="Lee S."/>
            <person name="Bess C."/>
            <person name="Blankenburg K."/>
            <person name="Forbes L."/>
            <person name="Fu Q."/>
            <person name="Gubbala S."/>
            <person name="Hirani K."/>
            <person name="Jayaseelan J.C."/>
            <person name="Lara F."/>
            <person name="Munidasa M."/>
            <person name="Palculict T."/>
            <person name="Patil S."/>
            <person name="Pu L.-L."/>
            <person name="Saada N."/>
            <person name="Tang L."/>
            <person name="Weissenberger G."/>
            <person name="Zhu Y."/>
            <person name="Hemphill L."/>
            <person name="Shang Y."/>
            <person name="Youmans B."/>
            <person name="Ayvaz T."/>
            <person name="Ross M."/>
            <person name="Santibanez J."/>
            <person name="Aqrawi P."/>
            <person name="Gross S."/>
            <person name="Joshi V."/>
            <person name="Fowler G."/>
            <person name="Nazareth L."/>
            <person name="Reid J."/>
            <person name="Worley K."/>
            <person name="Petrosino J."/>
            <person name="Highlander S."/>
            <person name="Gibbs R."/>
        </authorList>
    </citation>
    <scope>NUCLEOTIDE SEQUENCE [LARGE SCALE GENOMIC DNA]</scope>
    <source>
        <strain evidence="2 3">ATCC BAA-1200</strain>
    </source>
</reference>
<evidence type="ECO:0000313" key="2">
    <source>
        <dbReference type="EMBL" id="EGF12173.1"/>
    </source>
</evidence>
<dbReference type="HOGENOM" id="CLU_081276_0_0_4"/>
<sequence>MRISLFFAVFTQEKQNMAHLLIDTVKTSVAGKFLPASRHTVRLFAGKRTAKPLRRLLRVVQNSDGLPPPIALTELPRKKDVPAAILDQARAILAADPQANIAVVSPRGKLRRKLDKLQTRYPDAQIFSAGKLGKKTRAFLAQETAFVITAPETDKTAHRPSENPPAGTEQPERPSENPTAAPSPAAAEAELINRAAENVQAAAAAVLPPAAAEAELINRAAENVQAAAAAVLPPAASDLTGLEQALRLLHKNRPKKKAALLAMLARQHGGGAEELFAALIKNGNIAVDAAETVRYIHP</sequence>
<dbReference type="STRING" id="267212.GCA_001063965_01574"/>
<organism evidence="2 3">
    <name type="scientific">Neisseria bacilliformis ATCC BAA-1200</name>
    <dbReference type="NCBI Taxonomy" id="888742"/>
    <lineage>
        <taxon>Bacteria</taxon>
        <taxon>Pseudomonadati</taxon>
        <taxon>Pseudomonadota</taxon>
        <taxon>Betaproteobacteria</taxon>
        <taxon>Neisseriales</taxon>
        <taxon>Neisseriaceae</taxon>
        <taxon>Neisseria</taxon>
    </lineage>
</organism>
<name>F2B8X8_9NEIS</name>
<dbReference type="AlphaFoldDB" id="F2B8X8"/>
<evidence type="ECO:0000313" key="3">
    <source>
        <dbReference type="Proteomes" id="UP000004105"/>
    </source>
</evidence>
<dbReference type="Proteomes" id="UP000004105">
    <property type="component" value="Unassembled WGS sequence"/>
</dbReference>
<dbReference type="EMBL" id="AFAY01000003">
    <property type="protein sequence ID" value="EGF12173.1"/>
    <property type="molecule type" value="Genomic_DNA"/>
</dbReference>
<keyword evidence="3" id="KW-1185">Reference proteome</keyword>
<proteinExistence type="predicted"/>
<feature type="region of interest" description="Disordered" evidence="1">
    <location>
        <begin position="150"/>
        <end position="184"/>
    </location>
</feature>
<feature type="compositionally biased region" description="Basic and acidic residues" evidence="1">
    <location>
        <begin position="152"/>
        <end position="161"/>
    </location>
</feature>
<accession>F2B8X8</accession>